<name>A0A3G4ZZ85_9VIRU</name>
<dbReference type="EMBL" id="MK072139">
    <property type="protein sequence ID" value="AYV79321.1"/>
    <property type="molecule type" value="Genomic_DNA"/>
</dbReference>
<protein>
    <submittedName>
        <fullName evidence="1">Uncharacterized protein</fullName>
    </submittedName>
</protein>
<organism evidence="1">
    <name type="scientific">Faunusvirus sp</name>
    <dbReference type="NCBI Taxonomy" id="2487766"/>
    <lineage>
        <taxon>Viruses</taxon>
        <taxon>Varidnaviria</taxon>
        <taxon>Bamfordvirae</taxon>
        <taxon>Nucleocytoviricota</taxon>
        <taxon>Megaviricetes</taxon>
        <taxon>Imitervirales</taxon>
        <taxon>Mimiviridae</taxon>
    </lineage>
</organism>
<sequence>MGDNTGDLQLTFIQENGTERSAQLITLQNKKVIVYFIIKNGITRTFLVDHDDIDLIDSKKWYITNNEFVAYDNTVDDITTTYYLYELVAHKHNISEPDIPIPIDFVNNITTDCRMANLALPKWKN</sequence>
<accession>A0A3G4ZZ85</accession>
<proteinExistence type="predicted"/>
<gene>
    <name evidence="1" type="ORF">Faunusvirus8_38</name>
</gene>
<evidence type="ECO:0000313" key="1">
    <source>
        <dbReference type="EMBL" id="AYV79321.1"/>
    </source>
</evidence>
<reference evidence="1" key="1">
    <citation type="submission" date="2018-10" db="EMBL/GenBank/DDBJ databases">
        <title>Hidden diversity of soil giant viruses.</title>
        <authorList>
            <person name="Schulz F."/>
            <person name="Alteio L."/>
            <person name="Goudeau D."/>
            <person name="Ryan E.M."/>
            <person name="Malmstrom R.R."/>
            <person name="Blanchard J."/>
            <person name="Woyke T."/>
        </authorList>
    </citation>
    <scope>NUCLEOTIDE SEQUENCE</scope>
    <source>
        <strain evidence="1">FNV1</strain>
    </source>
</reference>